<dbReference type="EMBL" id="CP100390">
    <property type="protein sequence ID" value="UZE97829.1"/>
    <property type="molecule type" value="Genomic_DNA"/>
</dbReference>
<evidence type="ECO:0000313" key="5">
    <source>
        <dbReference type="Proteomes" id="UP001163739"/>
    </source>
</evidence>
<reference evidence="4" key="1">
    <citation type="submission" date="2022-06" db="EMBL/GenBank/DDBJ databases">
        <title>Alkalimarinus sp. nov., isolated from gut of a Alitta virens.</title>
        <authorList>
            <person name="Yang A.I."/>
            <person name="Shin N.-R."/>
        </authorList>
    </citation>
    <scope>NUCLEOTIDE SEQUENCE</scope>
    <source>
        <strain evidence="4">A2M4</strain>
    </source>
</reference>
<dbReference type="EMBL" id="CP100390">
    <property type="protein sequence ID" value="UZE97831.1"/>
    <property type="molecule type" value="Genomic_DNA"/>
</dbReference>
<sequence length="366" mass="37100">MKGLNKIALVTAITAISAGAQAELKSLDDAVMGEMTGQAGLTIDLTANVKVGEIAYKDGGFISMTGMELGGSGIVTGDTSKTALDNITITVDVAGAGESNGDFKFGLEAQINDYIADSPATGLADLAAQTSDLKQQQAIGAYAAHRAGTYSGTPGDADVTSVAQLLETGAGLADGAIADGDLVIHLGTTNGYDAANTKFDGVDFGFKLGEVALRKSDYVVGSSVDPLAPAAAANTVLVSGIALGGKIGPVDIIIDEDTSKLAVSAYFQVEGGVAGNSAANAMKFDFMDVEIGRFAMNNSRGANKLATAGYAHAAAVVSASAKGLFIDVKDFSADMDMEDIYLGGTSIGSVYITDLEVTATMDVYGH</sequence>
<proteinExistence type="predicted"/>
<feature type="domain" description="DUF6160" evidence="2">
    <location>
        <begin position="1"/>
        <end position="95"/>
    </location>
</feature>
<keyword evidence="1" id="KW-0732">Signal</keyword>
<dbReference type="Pfam" id="PF19657">
    <property type="entry name" value="DUF6160"/>
    <property type="match status" value="1"/>
</dbReference>
<evidence type="ECO:0000313" key="4">
    <source>
        <dbReference type="EMBL" id="UZE97831.1"/>
    </source>
</evidence>
<evidence type="ECO:0000259" key="2">
    <source>
        <dbReference type="Pfam" id="PF19657"/>
    </source>
</evidence>
<dbReference type="RefSeq" id="WP_265049305.1">
    <property type="nucleotide sequence ID" value="NZ_CP100390.1"/>
</dbReference>
<feature type="chain" id="PRO_5045034214" evidence="1">
    <location>
        <begin position="23"/>
        <end position="366"/>
    </location>
</feature>
<dbReference type="InterPro" id="IPR046158">
    <property type="entry name" value="DUF6160"/>
</dbReference>
<protein>
    <submittedName>
        <fullName evidence="4">DUF6160 family protein</fullName>
    </submittedName>
</protein>
<organism evidence="4 5">
    <name type="scientific">Alkalimarinus alittae</name>
    <dbReference type="NCBI Taxonomy" id="2961619"/>
    <lineage>
        <taxon>Bacteria</taxon>
        <taxon>Pseudomonadati</taxon>
        <taxon>Pseudomonadota</taxon>
        <taxon>Gammaproteobacteria</taxon>
        <taxon>Alteromonadales</taxon>
        <taxon>Alteromonadaceae</taxon>
        <taxon>Alkalimarinus</taxon>
    </lineage>
</organism>
<keyword evidence="5" id="KW-1185">Reference proteome</keyword>
<evidence type="ECO:0000256" key="1">
    <source>
        <dbReference type="SAM" id="SignalP"/>
    </source>
</evidence>
<accession>A0ABY6N6W1</accession>
<feature type="signal peptide" evidence="1">
    <location>
        <begin position="1"/>
        <end position="22"/>
    </location>
</feature>
<dbReference type="Proteomes" id="UP001163739">
    <property type="component" value="Chromosome"/>
</dbReference>
<gene>
    <name evidence="3" type="ORF">NKI27_08875</name>
    <name evidence="4" type="ORF">NKI27_08885</name>
</gene>
<name>A0ABY6N6W1_9ALTE</name>
<evidence type="ECO:0000313" key="3">
    <source>
        <dbReference type="EMBL" id="UZE97829.1"/>
    </source>
</evidence>